<dbReference type="AlphaFoldDB" id="A0A6A2ZGL6"/>
<evidence type="ECO:0000256" key="8">
    <source>
        <dbReference type="PROSITE-ProRule" id="PRU10059"/>
    </source>
</evidence>
<dbReference type="InterPro" id="IPR018221">
    <property type="entry name" value="Glyco_hydro_9_His_AS"/>
</dbReference>
<protein>
    <recommendedName>
        <fullName evidence="9">Endoglucanase</fullName>
        <ecNumber evidence="9">3.2.1.4</ecNumber>
    </recommendedName>
</protein>
<reference evidence="11" key="1">
    <citation type="submission" date="2019-09" db="EMBL/GenBank/DDBJ databases">
        <title>Draft genome information of white flower Hibiscus syriacus.</title>
        <authorList>
            <person name="Kim Y.-M."/>
        </authorList>
    </citation>
    <scope>NUCLEOTIDE SEQUENCE [LARGE SCALE GENOMIC DNA]</scope>
    <source>
        <strain evidence="11">YM2019G1</strain>
    </source>
</reference>
<dbReference type="InterPro" id="IPR012341">
    <property type="entry name" value="6hp_glycosidase-like_sf"/>
</dbReference>
<keyword evidence="3 8" id="KW-0378">Hydrolase</keyword>
<dbReference type="EC" id="3.2.1.4" evidence="9"/>
<dbReference type="Proteomes" id="UP000436088">
    <property type="component" value="Unassembled WGS sequence"/>
</dbReference>
<feature type="domain" description="Glycoside hydrolase family 9" evidence="10">
    <location>
        <begin position="1"/>
        <end position="145"/>
    </location>
</feature>
<evidence type="ECO:0000313" key="11">
    <source>
        <dbReference type="EMBL" id="KAE8691124.1"/>
    </source>
</evidence>
<evidence type="ECO:0000256" key="6">
    <source>
        <dbReference type="ARBA" id="ARBA00023295"/>
    </source>
</evidence>
<name>A0A6A2ZGL6_HIBSY</name>
<comment type="caution">
    <text evidence="11">The sequence shown here is derived from an EMBL/GenBank/DDBJ whole genome shotgun (WGS) entry which is preliminary data.</text>
</comment>
<keyword evidence="12" id="KW-1185">Reference proteome</keyword>
<keyword evidence="11" id="KW-0689">Ribosomal protein</keyword>
<keyword evidence="11" id="KW-0687">Ribonucleoprotein</keyword>
<sequence length="165" mass="18532">MQYVSNAAFLLTIYSDHLQTLNRRLICDRGELGSEEVRVFAKSQVDYILGENPKATSYLVGYGSRYPQRMHHRGGSIESYGENKGFIRCTQGYDNWFHRKGPNPNVIVGALIGGPNEKDEFSDDRKNFMQTEAYTYNTASLVGVLAKLHGLEDDGVFNSPLTASR</sequence>
<dbReference type="Gene3D" id="1.50.10.10">
    <property type="match status" value="1"/>
</dbReference>
<dbReference type="InterPro" id="IPR008928">
    <property type="entry name" value="6-hairpin_glycosidase_sf"/>
</dbReference>
<dbReference type="GO" id="GO:0030245">
    <property type="term" value="P:cellulose catabolic process"/>
    <property type="evidence" value="ECO:0007669"/>
    <property type="project" value="UniProtKB-KW"/>
</dbReference>
<evidence type="ECO:0000259" key="10">
    <source>
        <dbReference type="Pfam" id="PF00759"/>
    </source>
</evidence>
<gene>
    <name evidence="11" type="ORF">F3Y22_tig00110893pilonHSYRG01280</name>
</gene>
<evidence type="ECO:0000256" key="2">
    <source>
        <dbReference type="ARBA" id="ARBA00007072"/>
    </source>
</evidence>
<evidence type="ECO:0000313" key="12">
    <source>
        <dbReference type="Proteomes" id="UP000436088"/>
    </source>
</evidence>
<dbReference type="GO" id="GO:0008810">
    <property type="term" value="F:cellulase activity"/>
    <property type="evidence" value="ECO:0007669"/>
    <property type="project" value="UniProtKB-EC"/>
</dbReference>
<feature type="active site" evidence="8">
    <location>
        <position position="71"/>
    </location>
</feature>
<comment type="similarity">
    <text evidence="2 8 9">Belongs to the glycosyl hydrolase 9 (cellulase E) family.</text>
</comment>
<keyword evidence="6 8" id="KW-0326">Glycosidase</keyword>
<keyword evidence="5 8" id="KW-0119">Carbohydrate metabolism</keyword>
<dbReference type="SUPFAM" id="SSF48208">
    <property type="entry name" value="Six-hairpin glycosidases"/>
    <property type="match status" value="1"/>
</dbReference>
<dbReference type="InterPro" id="IPR001701">
    <property type="entry name" value="Glyco_hydro_9"/>
</dbReference>
<keyword evidence="4 9" id="KW-0136">Cellulose degradation</keyword>
<evidence type="ECO:0000256" key="9">
    <source>
        <dbReference type="RuleBase" id="RU361166"/>
    </source>
</evidence>
<keyword evidence="7 8" id="KW-0624">Polysaccharide degradation</keyword>
<organism evidence="11 12">
    <name type="scientific">Hibiscus syriacus</name>
    <name type="common">Rose of Sharon</name>
    <dbReference type="NCBI Taxonomy" id="106335"/>
    <lineage>
        <taxon>Eukaryota</taxon>
        <taxon>Viridiplantae</taxon>
        <taxon>Streptophyta</taxon>
        <taxon>Embryophyta</taxon>
        <taxon>Tracheophyta</taxon>
        <taxon>Spermatophyta</taxon>
        <taxon>Magnoliopsida</taxon>
        <taxon>eudicotyledons</taxon>
        <taxon>Gunneridae</taxon>
        <taxon>Pentapetalae</taxon>
        <taxon>rosids</taxon>
        <taxon>malvids</taxon>
        <taxon>Malvales</taxon>
        <taxon>Malvaceae</taxon>
        <taxon>Malvoideae</taxon>
        <taxon>Hibiscus</taxon>
    </lineage>
</organism>
<proteinExistence type="inferred from homology"/>
<dbReference type="EMBL" id="VEPZ02001150">
    <property type="protein sequence ID" value="KAE8691124.1"/>
    <property type="molecule type" value="Genomic_DNA"/>
</dbReference>
<accession>A0A6A2ZGL6</accession>
<dbReference type="PANTHER" id="PTHR22298">
    <property type="entry name" value="ENDO-1,4-BETA-GLUCANASE"/>
    <property type="match status" value="1"/>
</dbReference>
<evidence type="ECO:0000256" key="1">
    <source>
        <dbReference type="ARBA" id="ARBA00000966"/>
    </source>
</evidence>
<evidence type="ECO:0000256" key="3">
    <source>
        <dbReference type="ARBA" id="ARBA00022801"/>
    </source>
</evidence>
<evidence type="ECO:0000256" key="5">
    <source>
        <dbReference type="ARBA" id="ARBA00023277"/>
    </source>
</evidence>
<dbReference type="Pfam" id="PF00759">
    <property type="entry name" value="Glyco_hydro_9"/>
    <property type="match status" value="1"/>
</dbReference>
<dbReference type="PROSITE" id="PS00592">
    <property type="entry name" value="GH9_2"/>
    <property type="match status" value="1"/>
</dbReference>
<evidence type="ECO:0000256" key="4">
    <source>
        <dbReference type="ARBA" id="ARBA00023001"/>
    </source>
</evidence>
<evidence type="ECO:0000256" key="7">
    <source>
        <dbReference type="ARBA" id="ARBA00023326"/>
    </source>
</evidence>
<dbReference type="GO" id="GO:0005840">
    <property type="term" value="C:ribosome"/>
    <property type="evidence" value="ECO:0007669"/>
    <property type="project" value="UniProtKB-KW"/>
</dbReference>
<comment type="catalytic activity">
    <reaction evidence="1 9">
        <text>Endohydrolysis of (1-&gt;4)-beta-D-glucosidic linkages in cellulose, lichenin and cereal beta-D-glucans.</text>
        <dbReference type="EC" id="3.2.1.4"/>
    </reaction>
</comment>